<comment type="caution">
    <text evidence="1">The sequence shown here is derived from an EMBL/GenBank/DDBJ whole genome shotgun (WGS) entry which is preliminary data.</text>
</comment>
<protein>
    <submittedName>
        <fullName evidence="1">Uncharacterized protein</fullName>
    </submittedName>
</protein>
<gene>
    <name evidence="1" type="ORF">MLD38_010348</name>
</gene>
<name>A0ACB9R2N5_9MYRT</name>
<reference evidence="2" key="1">
    <citation type="journal article" date="2023" name="Front. Plant Sci.">
        <title>Chromosomal-level genome assembly of Melastoma candidum provides insights into trichome evolution.</title>
        <authorList>
            <person name="Zhong Y."/>
            <person name="Wu W."/>
            <person name="Sun C."/>
            <person name="Zou P."/>
            <person name="Liu Y."/>
            <person name="Dai S."/>
            <person name="Zhou R."/>
        </authorList>
    </citation>
    <scope>NUCLEOTIDE SEQUENCE [LARGE SCALE GENOMIC DNA]</scope>
</reference>
<accession>A0ACB9R2N5</accession>
<evidence type="ECO:0000313" key="2">
    <source>
        <dbReference type="Proteomes" id="UP001057402"/>
    </source>
</evidence>
<proteinExistence type="predicted"/>
<evidence type="ECO:0000313" key="1">
    <source>
        <dbReference type="EMBL" id="KAI4372066.1"/>
    </source>
</evidence>
<organism evidence="1 2">
    <name type="scientific">Melastoma candidum</name>
    <dbReference type="NCBI Taxonomy" id="119954"/>
    <lineage>
        <taxon>Eukaryota</taxon>
        <taxon>Viridiplantae</taxon>
        <taxon>Streptophyta</taxon>
        <taxon>Embryophyta</taxon>
        <taxon>Tracheophyta</taxon>
        <taxon>Spermatophyta</taxon>
        <taxon>Magnoliopsida</taxon>
        <taxon>eudicotyledons</taxon>
        <taxon>Gunneridae</taxon>
        <taxon>Pentapetalae</taxon>
        <taxon>rosids</taxon>
        <taxon>malvids</taxon>
        <taxon>Myrtales</taxon>
        <taxon>Melastomataceae</taxon>
        <taxon>Melastomatoideae</taxon>
        <taxon>Melastomateae</taxon>
        <taxon>Melastoma</taxon>
    </lineage>
</organism>
<dbReference type="Proteomes" id="UP001057402">
    <property type="component" value="Chromosome 4"/>
</dbReference>
<keyword evidence="2" id="KW-1185">Reference proteome</keyword>
<dbReference type="EMBL" id="CM042883">
    <property type="protein sequence ID" value="KAI4372066.1"/>
    <property type="molecule type" value="Genomic_DNA"/>
</dbReference>
<sequence length="350" mass="39451">MQEPKAVGLSENDKNSSSSSSLGLGYEKNDMEATNGTTAAQADASSALVFLGTGCSSAVPNATCLIKPSDPPCHVCTQSLHIPPDRNPNYRSNTSLLIDYRNTEGEHKYILIDVGKTFREQVLRWFTLYKIPHVDSIILTHEHADAVLGLDDVRVIQPFSPTNDIDPTTVFLSQHSMDSLAEKFPYLVQTKLKEGQEVRRVAQLDWQIIERDYEKPFVASGLKFYPLPVMHGEDYISLGFLFGEKYRIAYISDVSRFPESTEHVISKDGAGQLDLLILDTLYKKGSHNVHFCLPQSLEALKRIRPKKALFIGMTHEFDHDKDNKFLREWSEREGIEVQLARDGLRVPVDL</sequence>